<protein>
    <submittedName>
        <fullName evidence="3">Putative glycosyltransferase EpsF</fullName>
        <ecNumber evidence="3">2.4.-.-</ecNumber>
        <ecNumber evidence="3">2.4.1.57</ecNumber>
    </submittedName>
</protein>
<dbReference type="EMBL" id="CZBO01000002">
    <property type="protein sequence ID" value="CUP97594.1"/>
    <property type="molecule type" value="Genomic_DNA"/>
</dbReference>
<evidence type="ECO:0000259" key="2">
    <source>
        <dbReference type="Pfam" id="PF13439"/>
    </source>
</evidence>
<feature type="domain" description="Glycosyl transferase family 1" evidence="1">
    <location>
        <begin position="540"/>
        <end position="661"/>
    </location>
</feature>
<dbReference type="Proteomes" id="UP000095563">
    <property type="component" value="Unassembled WGS sequence"/>
</dbReference>
<dbReference type="SUPFAM" id="SSF53756">
    <property type="entry name" value="UDP-Glycosyltransferase/glycogen phosphorylase"/>
    <property type="match status" value="2"/>
</dbReference>
<gene>
    <name evidence="3" type="primary">epsF_3</name>
    <name evidence="3" type="ORF">ERS852568_01397</name>
</gene>
<feature type="domain" description="Glycosyltransferase subfamily 4-like N-terminal" evidence="2">
    <location>
        <begin position="14"/>
        <end position="175"/>
    </location>
</feature>
<dbReference type="Pfam" id="PF13439">
    <property type="entry name" value="Glyco_transf_4"/>
    <property type="match status" value="1"/>
</dbReference>
<keyword evidence="3" id="KW-0328">Glycosyltransferase</keyword>
<reference evidence="3 4" key="1">
    <citation type="submission" date="2015-09" db="EMBL/GenBank/DDBJ databases">
        <authorList>
            <consortium name="Pathogen Informatics"/>
        </authorList>
    </citation>
    <scope>NUCLEOTIDE SEQUENCE [LARGE SCALE GENOMIC DNA]</scope>
    <source>
        <strain evidence="3 4">2789STDY5834956</strain>
    </source>
</reference>
<dbReference type="InterPro" id="IPR050194">
    <property type="entry name" value="Glycosyltransferase_grp1"/>
</dbReference>
<dbReference type="PANTHER" id="PTHR45947">
    <property type="entry name" value="SULFOQUINOVOSYL TRANSFERASE SQD2"/>
    <property type="match status" value="1"/>
</dbReference>
<dbReference type="InterPro" id="IPR001296">
    <property type="entry name" value="Glyco_trans_1"/>
</dbReference>
<sequence length="724" mass="84313">MLRILQLGMTDNLGGIETFLINYYRNIDKSKIQFDFVNIYPNDLCFQNEIEQMGGKVYKVSNYYKHPIKYIKQVKKIIEDNGYNVIHCNMNSAVMLYPLIAAKMANVKFIIAHSHNSSGDKGIIKTLLHSINKHFIPLFATHFFACSRLAGEWFFSKKIINSSKFKIIYNAIDIKKFKFDENIRKNKREQLGIKDNTFVVGHVGRFNKQKNHLFLIEIFNEVYKINNNVKLLLIGIGPLQYEIKEKVKKLGLTNNVIFLNNRNDVNELMSVMDVFIFPSLYEGLGTVLIEAQASGLICLASKNIPELANVSDRFYQMSLNESARDWANKALSININKRNISSKIRVFDVEKCAIELSEFYKNNSKIKICHFVNGIVNGGVERVLINYFSNIEDRYKYELHIVTQGNSDLKCFKEFQKMGFKIHTVTRKKDSLYKNYKDIRNILKNTKFDIIHAHMSSTNFFPLFYSYLSGVKIRISHSHLVMPNISKLENLYIKAGKLFDTDRFACSREAAISLFNTENNVIILNNAINLEDFRYRQEIRNNYRNQLKIEEDEVVIGHVGRFVEQKNHKFIIEVFNELVKRNNKYKLILIGIGELKEEIKERVKKLDIEKNILFLDSRNDVNNVMQAMDIFILPSLFEGLGIVLIEAQSIGLKCFASDNIPKEVKVTENIKLLKLDKKIWINEIEKISNYEINSFIEEISNKGFNIKIEAKKLDNLYKKMVRRR</sequence>
<organism evidence="3 4">
    <name type="scientific">Clostridium baratii</name>
    <dbReference type="NCBI Taxonomy" id="1561"/>
    <lineage>
        <taxon>Bacteria</taxon>
        <taxon>Bacillati</taxon>
        <taxon>Bacillota</taxon>
        <taxon>Clostridia</taxon>
        <taxon>Eubacteriales</taxon>
        <taxon>Clostridiaceae</taxon>
        <taxon>Clostridium</taxon>
    </lineage>
</organism>
<dbReference type="AlphaFoldDB" id="A0A174SIL5"/>
<keyword evidence="3" id="KW-0808">Transferase</keyword>
<proteinExistence type="predicted"/>
<dbReference type="Pfam" id="PF00534">
    <property type="entry name" value="Glycos_transf_1"/>
    <property type="match status" value="2"/>
</dbReference>
<accession>A0A174SIL5</accession>
<evidence type="ECO:0000313" key="4">
    <source>
        <dbReference type="Proteomes" id="UP000095563"/>
    </source>
</evidence>
<dbReference type="PANTHER" id="PTHR45947:SF3">
    <property type="entry name" value="SULFOQUINOVOSYL TRANSFERASE SQD2"/>
    <property type="match status" value="1"/>
</dbReference>
<name>A0A174SIL5_9CLOT</name>
<dbReference type="InterPro" id="IPR028098">
    <property type="entry name" value="Glyco_trans_4-like_N"/>
</dbReference>
<dbReference type="RefSeq" id="WP_055207367.1">
    <property type="nucleotide sequence ID" value="NZ_CZBO01000002.1"/>
</dbReference>
<evidence type="ECO:0000259" key="1">
    <source>
        <dbReference type="Pfam" id="PF00534"/>
    </source>
</evidence>
<dbReference type="CDD" id="cd03812">
    <property type="entry name" value="GT4_CapH-like"/>
    <property type="match status" value="1"/>
</dbReference>
<evidence type="ECO:0000313" key="3">
    <source>
        <dbReference type="EMBL" id="CUP97594.1"/>
    </source>
</evidence>
<feature type="domain" description="Glycosyl transferase family 1" evidence="1">
    <location>
        <begin position="184"/>
        <end position="305"/>
    </location>
</feature>
<dbReference type="GO" id="GO:0016757">
    <property type="term" value="F:glycosyltransferase activity"/>
    <property type="evidence" value="ECO:0007669"/>
    <property type="project" value="UniProtKB-KW"/>
</dbReference>
<dbReference type="EC" id="2.4.-.-" evidence="3"/>
<dbReference type="Gene3D" id="3.40.50.2000">
    <property type="entry name" value="Glycogen Phosphorylase B"/>
    <property type="match status" value="4"/>
</dbReference>
<dbReference type="EC" id="2.4.1.57" evidence="3"/>